<evidence type="ECO:0000256" key="11">
    <source>
        <dbReference type="ARBA" id="ARBA00023180"/>
    </source>
</evidence>
<keyword evidence="13" id="KW-1071">Ligand-gated ion channel</keyword>
<dbReference type="FunFam" id="1.10.287.70:FF:000105">
    <property type="entry name" value="Eye-enriched kainate receptor, isoform A"/>
    <property type="match status" value="1"/>
</dbReference>
<feature type="disulfide bond" evidence="18">
    <location>
        <begin position="691"/>
        <end position="749"/>
    </location>
</feature>
<evidence type="ECO:0000256" key="16">
    <source>
        <dbReference type="PIRSR" id="PIRSR601508-1"/>
    </source>
</evidence>
<feature type="binding site" evidence="16">
    <location>
        <position position="679"/>
    </location>
    <ligand>
        <name>L-glutamate</name>
        <dbReference type="ChEBI" id="CHEBI:29985"/>
    </ligand>
</feature>
<feature type="site" description="Crucial to convey clamshell closure to channel opening" evidence="17">
    <location>
        <position position="606"/>
    </location>
</feature>
<dbReference type="Gene3D" id="3.40.190.10">
    <property type="entry name" value="Periplasmic binding protein-like II"/>
    <property type="match status" value="2"/>
</dbReference>
<gene>
    <name evidence="22" type="ORF">BDFB_002578</name>
</gene>
<dbReference type="Gene3D" id="1.10.287.70">
    <property type="match status" value="1"/>
</dbReference>
<feature type="site" description="Interaction with the cone snail toxin Con-ikot-ikot" evidence="17">
    <location>
        <position position="633"/>
    </location>
</feature>
<evidence type="ECO:0000256" key="9">
    <source>
        <dbReference type="ARBA" id="ARBA00023136"/>
    </source>
</evidence>
<feature type="transmembrane region" description="Helical" evidence="19">
    <location>
        <begin position="803"/>
        <end position="820"/>
    </location>
</feature>
<evidence type="ECO:0000259" key="21">
    <source>
        <dbReference type="SMART" id="SM00918"/>
    </source>
</evidence>
<feature type="binding site" evidence="16">
    <location>
        <position position="628"/>
    </location>
    <ligand>
        <name>L-glutamate</name>
        <dbReference type="ChEBI" id="CHEBI:29985"/>
    </ligand>
</feature>
<dbReference type="InterPro" id="IPR015683">
    <property type="entry name" value="Ionotropic_Glu_rcpt"/>
</dbReference>
<evidence type="ECO:0000313" key="22">
    <source>
        <dbReference type="EMBL" id="RZB39423.1"/>
    </source>
</evidence>
<dbReference type="SMART" id="SM00918">
    <property type="entry name" value="Lig_chan-Glu_bd"/>
    <property type="match status" value="1"/>
</dbReference>
<keyword evidence="6 19" id="KW-1133">Transmembrane helix</keyword>
<dbReference type="SUPFAM" id="SSF53822">
    <property type="entry name" value="Periplasmic binding protein-like I"/>
    <property type="match status" value="1"/>
</dbReference>
<feature type="transmembrane region" description="Helical" evidence="19">
    <location>
        <begin position="576"/>
        <end position="597"/>
    </location>
</feature>
<dbReference type="Pfam" id="PF01094">
    <property type="entry name" value="ANF_receptor"/>
    <property type="match status" value="1"/>
</dbReference>
<keyword evidence="10 22" id="KW-0675">Receptor</keyword>
<evidence type="ECO:0000256" key="14">
    <source>
        <dbReference type="ARBA" id="ARBA00023303"/>
    </source>
</evidence>
<protein>
    <submittedName>
        <fullName evidence="22">Lig chan, ANF receptor and/or SBP bac 3 domain containing protein</fullName>
    </submittedName>
</protein>
<evidence type="ECO:0000256" key="8">
    <source>
        <dbReference type="ARBA" id="ARBA00023065"/>
    </source>
</evidence>
<sequence length="848" mass="97073">MMQQWLTFKSKVEIISQVDSFDSSKAMCNLAADGVIGIIGPSSVKTAPIIESTCLNMEIPHIDLSWRPLTSPNPYSANGTTVNFFPKTELLVKGIGEIVRQLQWRTFYILYENADSLIRLQDVLKLQEFNANSKQNTIIVKHLGSGPDYRPVLKDLRNITDQRIVLDCETENILNILEQAKELKLLEPVFRYFITSLDAHTVDFSVLDTKANITTIRLFNPEDQHFLRVLDDWNQYSASQGLDTELAPYAVTTKTALMNDALSMFTTAIQELHTTQHIKQTKLQCYKARQKSEFGFGLITFLKAKSANPLLVTGPIKFDSVYGNRINFTIYVIEGNRNQIEATWDPENLFRFSRPQEDRKKATLQKLTENVLVVSSRLDPPYLRKRKPKDGEILEGNQRYEGFSMDLIAALFDEMKSEFNFTFRFELAKDKKYGNYDEKTKSWNGLIKDILDGRAQLAICDLTITHQRREVVDFSTPFMRLGISILHKKSEEKNVSTFAFLAPYVPIMSICGSNHDDIFTRMSPTDWENPHPCEQNPEELENIWDIKNCLWLTLGAIMNQGCDILPKGISMRMAAAMWWFFAIIVTNSYMANLTAFLTTDKMESSINSAEDLAKQTKIKYGTLKGGSTETFFRDSNYSIYQRMWASMSQAKPSVFESNNGDGVNRVKNTKNGLYAYLMESTTLEYQLETQCDLKKVGDWLDSKGYGIAMPIDFELRSDINEAILRLQEKGVIKRLKNKWWKEMRDEPPCPAKDDEDEASEKLSLKELRGIFLVLAIGVALAYIVAILEFMWNVRNVSVEEHITYWQAFKIESLFALNVWVTKKKVKPKISESDSSREGTVTRSILQSC</sequence>
<evidence type="ECO:0000259" key="20">
    <source>
        <dbReference type="SMART" id="SM00079"/>
    </source>
</evidence>
<dbReference type="SUPFAM" id="SSF53850">
    <property type="entry name" value="Periplasmic binding protein-like II"/>
    <property type="match status" value="1"/>
</dbReference>
<dbReference type="GO" id="GO:0045211">
    <property type="term" value="C:postsynaptic membrane"/>
    <property type="evidence" value="ECO:0007669"/>
    <property type="project" value="UniProtKB-SubCell"/>
</dbReference>
<evidence type="ECO:0000256" key="6">
    <source>
        <dbReference type="ARBA" id="ARBA00022989"/>
    </source>
</evidence>
<proteinExistence type="inferred from homology"/>
<keyword evidence="4 19" id="KW-0812">Transmembrane</keyword>
<dbReference type="AlphaFoldDB" id="A0A482V873"/>
<feature type="non-terminal residue" evidence="22">
    <location>
        <position position="848"/>
    </location>
</feature>
<evidence type="ECO:0000256" key="4">
    <source>
        <dbReference type="ARBA" id="ARBA00022692"/>
    </source>
</evidence>
<keyword evidence="9 19" id="KW-0472">Membrane</keyword>
<keyword evidence="5" id="KW-0732">Signal</keyword>
<evidence type="ECO:0000256" key="13">
    <source>
        <dbReference type="ARBA" id="ARBA00023286"/>
    </source>
</evidence>
<keyword evidence="23" id="KW-1185">Reference proteome</keyword>
<dbReference type="Proteomes" id="UP000292052">
    <property type="component" value="Unassembled WGS sequence"/>
</dbReference>
<organism evidence="22 23">
    <name type="scientific">Asbolus verrucosus</name>
    <name type="common">Desert ironclad beetle</name>
    <dbReference type="NCBI Taxonomy" id="1661398"/>
    <lineage>
        <taxon>Eukaryota</taxon>
        <taxon>Metazoa</taxon>
        <taxon>Ecdysozoa</taxon>
        <taxon>Arthropoda</taxon>
        <taxon>Hexapoda</taxon>
        <taxon>Insecta</taxon>
        <taxon>Pterygota</taxon>
        <taxon>Neoptera</taxon>
        <taxon>Endopterygota</taxon>
        <taxon>Coleoptera</taxon>
        <taxon>Polyphaga</taxon>
        <taxon>Cucujiformia</taxon>
        <taxon>Tenebrionidae</taxon>
        <taxon>Pimeliinae</taxon>
        <taxon>Asbolus</taxon>
    </lineage>
</organism>
<keyword evidence="7" id="KW-0770">Synapse</keyword>
<evidence type="ECO:0000313" key="23">
    <source>
        <dbReference type="Proteomes" id="UP000292052"/>
    </source>
</evidence>
<comment type="subcellular location">
    <subcellularLocation>
        <location evidence="15">Postsynaptic cell membrane</location>
        <topology evidence="15">Multi-pass membrane protein</topology>
    </subcellularLocation>
</comment>
<feature type="domain" description="Ionotropic glutamate receptor L-glutamate and glycine-binding" evidence="21">
    <location>
        <begin position="381"/>
        <end position="452"/>
    </location>
</feature>
<keyword evidence="14" id="KW-0407">Ion channel</keyword>
<dbReference type="InterPro" id="IPR019594">
    <property type="entry name" value="Glu/Gly-bd"/>
</dbReference>
<dbReference type="EMBL" id="QDEB01128306">
    <property type="protein sequence ID" value="RZB39423.1"/>
    <property type="molecule type" value="Genomic_DNA"/>
</dbReference>
<dbReference type="PANTHER" id="PTHR18966">
    <property type="entry name" value="IONOTROPIC GLUTAMATE RECEPTOR"/>
    <property type="match status" value="1"/>
</dbReference>
<feature type="transmembrane region" description="Helical" evidence="19">
    <location>
        <begin position="770"/>
        <end position="791"/>
    </location>
</feature>
<evidence type="ECO:0000256" key="18">
    <source>
        <dbReference type="PIRSR" id="PIRSR601508-3"/>
    </source>
</evidence>
<dbReference type="InterPro" id="IPR001320">
    <property type="entry name" value="Iontro_rcpt_C"/>
</dbReference>
<dbReference type="InterPro" id="IPR001828">
    <property type="entry name" value="ANF_lig-bd_rcpt"/>
</dbReference>
<dbReference type="Pfam" id="PF00060">
    <property type="entry name" value="Lig_chan"/>
    <property type="match status" value="1"/>
</dbReference>
<evidence type="ECO:0000256" key="19">
    <source>
        <dbReference type="SAM" id="Phobius"/>
    </source>
</evidence>
<dbReference type="SMART" id="SM00079">
    <property type="entry name" value="PBPe"/>
    <property type="match status" value="1"/>
</dbReference>
<feature type="domain" description="Ionotropic glutamate receptor C-terminal" evidence="20">
    <location>
        <begin position="371"/>
        <end position="742"/>
    </location>
</feature>
<feature type="binding site" evidence="16">
    <location>
        <position position="468"/>
    </location>
    <ligand>
        <name>L-glutamate</name>
        <dbReference type="ChEBI" id="CHEBI:29985"/>
    </ligand>
</feature>
<comment type="caution">
    <text evidence="22">The sequence shown here is derived from an EMBL/GenBank/DDBJ whole genome shotgun (WGS) entry which is preliminary data.</text>
</comment>
<keyword evidence="12" id="KW-0628">Postsynaptic cell membrane</keyword>
<feature type="binding site" evidence="16">
    <location>
        <position position="463"/>
    </location>
    <ligand>
        <name>L-glutamate</name>
        <dbReference type="ChEBI" id="CHEBI:29985"/>
    </ligand>
</feature>
<dbReference type="FunFam" id="3.40.190.10:FF:000060">
    <property type="entry name" value="Glutamate receptor ionotropic, kainate 1"/>
    <property type="match status" value="1"/>
</dbReference>
<dbReference type="InterPro" id="IPR001508">
    <property type="entry name" value="Iono_Glu_rcpt_met"/>
</dbReference>
<dbReference type="CDD" id="cd13714">
    <property type="entry name" value="PBP2_iGluR_Kainate"/>
    <property type="match status" value="1"/>
</dbReference>
<dbReference type="Gene3D" id="3.40.50.2300">
    <property type="match status" value="2"/>
</dbReference>
<evidence type="ECO:0000256" key="3">
    <source>
        <dbReference type="ARBA" id="ARBA00022475"/>
    </source>
</evidence>
<dbReference type="Pfam" id="PF10613">
    <property type="entry name" value="Lig_chan-Glu_bd"/>
    <property type="match status" value="1"/>
</dbReference>
<reference evidence="22 23" key="1">
    <citation type="submission" date="2017-03" db="EMBL/GenBank/DDBJ databases">
        <title>Genome of the blue death feigning beetle - Asbolus verrucosus.</title>
        <authorList>
            <person name="Rider S.D."/>
        </authorList>
    </citation>
    <scope>NUCLEOTIDE SEQUENCE [LARGE SCALE GENOMIC DNA]</scope>
    <source>
        <strain evidence="22">Butters</strain>
        <tissue evidence="22">Head and leg muscle</tissue>
    </source>
</reference>
<accession>A0A482V873</accession>
<dbReference type="PRINTS" id="PR00177">
    <property type="entry name" value="NMDARECEPTOR"/>
</dbReference>
<keyword evidence="11" id="KW-0325">Glycoprotein</keyword>
<name>A0A482V873_ASBVE</name>
<comment type="similarity">
    <text evidence="1">Belongs to the glutamate-gated ion channel (TC 1.A.10.1) family.</text>
</comment>
<evidence type="ECO:0000256" key="10">
    <source>
        <dbReference type="ARBA" id="ARBA00023170"/>
    </source>
</evidence>
<evidence type="ECO:0000256" key="2">
    <source>
        <dbReference type="ARBA" id="ARBA00022448"/>
    </source>
</evidence>
<evidence type="ECO:0000256" key="15">
    <source>
        <dbReference type="ARBA" id="ARBA00034104"/>
    </source>
</evidence>
<evidence type="ECO:0000256" key="7">
    <source>
        <dbReference type="ARBA" id="ARBA00023018"/>
    </source>
</evidence>
<evidence type="ECO:0000256" key="1">
    <source>
        <dbReference type="ARBA" id="ARBA00008685"/>
    </source>
</evidence>
<evidence type="ECO:0000256" key="17">
    <source>
        <dbReference type="PIRSR" id="PIRSR601508-2"/>
    </source>
</evidence>
<dbReference type="OrthoDB" id="5984008at2759"/>
<dbReference type="InterPro" id="IPR028082">
    <property type="entry name" value="Peripla_BP_I"/>
</dbReference>
<keyword evidence="18" id="KW-1015">Disulfide bond</keyword>
<dbReference type="GO" id="GO:0038023">
    <property type="term" value="F:signaling receptor activity"/>
    <property type="evidence" value="ECO:0007669"/>
    <property type="project" value="InterPro"/>
</dbReference>
<dbReference type="GO" id="GO:0015276">
    <property type="term" value="F:ligand-gated monoatomic ion channel activity"/>
    <property type="evidence" value="ECO:0007669"/>
    <property type="project" value="InterPro"/>
</dbReference>
<evidence type="ECO:0000256" key="5">
    <source>
        <dbReference type="ARBA" id="ARBA00022729"/>
    </source>
</evidence>
<dbReference type="CDD" id="cd06382">
    <property type="entry name" value="PBP1_iGluR_Kainate"/>
    <property type="match status" value="1"/>
</dbReference>
<keyword evidence="3" id="KW-1003">Cell membrane</keyword>
<feature type="binding site" evidence="16">
    <location>
        <position position="627"/>
    </location>
    <ligand>
        <name>L-glutamate</name>
        <dbReference type="ChEBI" id="CHEBI:29985"/>
    </ligand>
</feature>
<keyword evidence="2" id="KW-0813">Transport</keyword>
<keyword evidence="8" id="KW-0406">Ion transport</keyword>
<dbReference type="FunFam" id="3.40.190.10:FF:000178">
    <property type="entry name" value="Glutamate receptor subunit"/>
    <property type="match status" value="1"/>
</dbReference>
<evidence type="ECO:0000256" key="12">
    <source>
        <dbReference type="ARBA" id="ARBA00023257"/>
    </source>
</evidence>